<keyword evidence="2" id="KW-0238">DNA-binding</keyword>
<dbReference type="GO" id="GO:0003677">
    <property type="term" value="F:DNA binding"/>
    <property type="evidence" value="ECO:0007669"/>
    <property type="project" value="UniProtKB-KW"/>
</dbReference>
<feature type="domain" description="HTH rpiR-type" evidence="4">
    <location>
        <begin position="1"/>
        <end position="73"/>
    </location>
</feature>
<evidence type="ECO:0000256" key="1">
    <source>
        <dbReference type="ARBA" id="ARBA00023015"/>
    </source>
</evidence>
<dbReference type="InterPro" id="IPR036388">
    <property type="entry name" value="WH-like_DNA-bd_sf"/>
</dbReference>
<dbReference type="SUPFAM" id="SSF53697">
    <property type="entry name" value="SIS domain"/>
    <property type="match status" value="1"/>
</dbReference>
<evidence type="ECO:0000313" key="7">
    <source>
        <dbReference type="Proteomes" id="UP000050920"/>
    </source>
</evidence>
<dbReference type="GO" id="GO:0003700">
    <property type="term" value="F:DNA-binding transcription factor activity"/>
    <property type="evidence" value="ECO:0007669"/>
    <property type="project" value="InterPro"/>
</dbReference>
<keyword evidence="7" id="KW-1185">Reference proteome</keyword>
<dbReference type="EMBL" id="AYGX02000086">
    <property type="protein sequence ID" value="KRO27134.1"/>
    <property type="molecule type" value="Genomic_DNA"/>
</dbReference>
<dbReference type="InterPro" id="IPR035472">
    <property type="entry name" value="RpiR-like_SIS"/>
</dbReference>
<keyword evidence="3" id="KW-0804">Transcription</keyword>
<evidence type="ECO:0000259" key="5">
    <source>
        <dbReference type="PROSITE" id="PS51464"/>
    </source>
</evidence>
<dbReference type="SUPFAM" id="SSF46689">
    <property type="entry name" value="Homeodomain-like"/>
    <property type="match status" value="1"/>
</dbReference>
<dbReference type="InterPro" id="IPR009057">
    <property type="entry name" value="Homeodomain-like_sf"/>
</dbReference>
<evidence type="ECO:0000256" key="3">
    <source>
        <dbReference type="ARBA" id="ARBA00023163"/>
    </source>
</evidence>
<dbReference type="GO" id="GO:0097367">
    <property type="term" value="F:carbohydrate derivative binding"/>
    <property type="evidence" value="ECO:0007669"/>
    <property type="project" value="InterPro"/>
</dbReference>
<dbReference type="CDD" id="cd05013">
    <property type="entry name" value="SIS_RpiR"/>
    <property type="match status" value="1"/>
</dbReference>
<sequence>MFSYDQVQQLNRLEIEIYKYIMGHPAEVSTMTIRQLADQSHVSATTILRFLKRMGYDGYAEFKFTLREQLRKDAEQPLSQTVVPMRVFFERMDIPATTTKIRQAAELIRAAQMVVLIGAGSSAGLASYGTRLLANFGIYTMMISNTLQPHPVTPHDLSGTVLLMLSVSGESEDVIQQGIYYQQNGAKLIVITASSHSTLAGIADVLLTYDTPEVQAISGGSSLSQLPVVYYLEQLAMSAQPLEK</sequence>
<evidence type="ECO:0000256" key="2">
    <source>
        <dbReference type="ARBA" id="ARBA00023125"/>
    </source>
</evidence>
<comment type="caution">
    <text evidence="6">The sequence shown here is derived from an EMBL/GenBank/DDBJ whole genome shotgun (WGS) entry which is preliminary data.</text>
</comment>
<keyword evidence="1" id="KW-0805">Transcription regulation</keyword>
<gene>
    <name evidence="6" type="ORF">DY78_GL000326</name>
</gene>
<dbReference type="RefSeq" id="WP_024626005.1">
    <property type="nucleotide sequence ID" value="NZ_AYGX02000086.1"/>
</dbReference>
<feature type="domain" description="SIS" evidence="5">
    <location>
        <begin position="104"/>
        <end position="242"/>
    </location>
</feature>
<dbReference type="Gene3D" id="1.10.10.10">
    <property type="entry name" value="Winged helix-like DNA-binding domain superfamily/Winged helix DNA-binding domain"/>
    <property type="match status" value="1"/>
</dbReference>
<dbReference type="Gene3D" id="3.40.50.10490">
    <property type="entry name" value="Glucose-6-phosphate isomerase like protein, domain 1"/>
    <property type="match status" value="1"/>
</dbReference>
<dbReference type="Proteomes" id="UP000050920">
    <property type="component" value="Unassembled WGS sequence"/>
</dbReference>
<dbReference type="PROSITE" id="PS51071">
    <property type="entry name" value="HTH_RPIR"/>
    <property type="match status" value="1"/>
</dbReference>
<dbReference type="InterPro" id="IPR001347">
    <property type="entry name" value="SIS_dom"/>
</dbReference>
<dbReference type="PANTHER" id="PTHR30514">
    <property type="entry name" value="GLUCOKINASE"/>
    <property type="match status" value="1"/>
</dbReference>
<accession>A0A0R2NN78</accession>
<dbReference type="GO" id="GO:1901135">
    <property type="term" value="P:carbohydrate derivative metabolic process"/>
    <property type="evidence" value="ECO:0007669"/>
    <property type="project" value="InterPro"/>
</dbReference>
<dbReference type="Pfam" id="PF01418">
    <property type="entry name" value="HTH_6"/>
    <property type="match status" value="1"/>
</dbReference>
<reference evidence="6 7" key="1">
    <citation type="journal article" date="2015" name="Genome Announc.">
        <title>Expanding the biotechnology potential of lactobacilli through comparative genomics of 213 strains and associated genera.</title>
        <authorList>
            <person name="Sun Z."/>
            <person name="Harris H.M."/>
            <person name="McCann A."/>
            <person name="Guo C."/>
            <person name="Argimon S."/>
            <person name="Zhang W."/>
            <person name="Yang X."/>
            <person name="Jeffery I.B."/>
            <person name="Cooney J.C."/>
            <person name="Kagawa T.F."/>
            <person name="Liu W."/>
            <person name="Song Y."/>
            <person name="Salvetti E."/>
            <person name="Wrobel A."/>
            <person name="Rasinkangas P."/>
            <person name="Parkhill J."/>
            <person name="Rea M.C."/>
            <person name="O'Sullivan O."/>
            <person name="Ritari J."/>
            <person name="Douillard F.P."/>
            <person name="Paul Ross R."/>
            <person name="Yang R."/>
            <person name="Briner A.E."/>
            <person name="Felis G.E."/>
            <person name="de Vos W.M."/>
            <person name="Barrangou R."/>
            <person name="Klaenhammer T.R."/>
            <person name="Caufield P.W."/>
            <person name="Cui Y."/>
            <person name="Zhang H."/>
            <person name="O'Toole P.W."/>
        </authorList>
    </citation>
    <scope>NUCLEOTIDE SEQUENCE [LARGE SCALE GENOMIC DNA]</scope>
    <source>
        <strain evidence="6 7">DSM 21115</strain>
    </source>
</reference>
<organism evidence="6 7">
    <name type="scientific">Lactiplantibacillus fabifermentans DSM 21115</name>
    <dbReference type="NCBI Taxonomy" id="1413187"/>
    <lineage>
        <taxon>Bacteria</taxon>
        <taxon>Bacillati</taxon>
        <taxon>Bacillota</taxon>
        <taxon>Bacilli</taxon>
        <taxon>Lactobacillales</taxon>
        <taxon>Lactobacillaceae</taxon>
        <taxon>Lactiplantibacillus</taxon>
    </lineage>
</organism>
<dbReference type="InterPro" id="IPR047640">
    <property type="entry name" value="RpiR-like"/>
</dbReference>
<dbReference type="AlphaFoldDB" id="A0A0R2NN78"/>
<dbReference type="PROSITE" id="PS51464">
    <property type="entry name" value="SIS"/>
    <property type="match status" value="1"/>
</dbReference>
<protein>
    <submittedName>
        <fullName evidence="6">Transcription regulator</fullName>
    </submittedName>
</protein>
<name>A0A0R2NN78_9LACO</name>
<dbReference type="Pfam" id="PF01380">
    <property type="entry name" value="SIS"/>
    <property type="match status" value="1"/>
</dbReference>
<dbReference type="PANTHER" id="PTHR30514:SF1">
    <property type="entry name" value="HTH-TYPE TRANSCRIPTIONAL REGULATOR HEXR-RELATED"/>
    <property type="match status" value="1"/>
</dbReference>
<dbReference type="InterPro" id="IPR000281">
    <property type="entry name" value="HTH_RpiR"/>
</dbReference>
<evidence type="ECO:0000313" key="6">
    <source>
        <dbReference type="EMBL" id="KRO27134.1"/>
    </source>
</evidence>
<dbReference type="InterPro" id="IPR046348">
    <property type="entry name" value="SIS_dom_sf"/>
</dbReference>
<evidence type="ECO:0000259" key="4">
    <source>
        <dbReference type="PROSITE" id="PS51071"/>
    </source>
</evidence>
<proteinExistence type="predicted"/>